<comment type="caution">
    <text evidence="2">The sequence shown here is derived from an EMBL/GenBank/DDBJ whole genome shotgun (WGS) entry which is preliminary data.</text>
</comment>
<accession>A0ABW0C669</accession>
<evidence type="ECO:0000256" key="1">
    <source>
        <dbReference type="SAM" id="SignalP"/>
    </source>
</evidence>
<dbReference type="EMBL" id="JBHSLA010000003">
    <property type="protein sequence ID" value="MFC5195707.1"/>
    <property type="molecule type" value="Genomic_DNA"/>
</dbReference>
<gene>
    <name evidence="2" type="ORF">ACFPH8_10235</name>
</gene>
<keyword evidence="3" id="KW-1185">Reference proteome</keyword>
<sequence>MKTIINNNIITNREKLNNLKTNPMKKYTLIFVLALMMMPFASQAQDIFAKYSENSEVTYVSIKPKMFQMLAKMDINTDDPESQEYINMVNSITSFKVISTGDKAISADVSKWVKSRKGGLEELMVVKDDGMNMTFYVKEGRDSDHVSEFLMFVDGIGAVTKDMDINMNGKKREFETVVVSLTGDINLNQISKLTQKMNIPGGEHLEKKDKR</sequence>
<evidence type="ECO:0000313" key="2">
    <source>
        <dbReference type="EMBL" id="MFC5195707.1"/>
    </source>
</evidence>
<keyword evidence="1" id="KW-0732">Signal</keyword>
<reference evidence="3" key="1">
    <citation type="journal article" date="2019" name="Int. J. Syst. Evol. Microbiol.">
        <title>The Global Catalogue of Microorganisms (GCM) 10K type strain sequencing project: providing services to taxonomists for standard genome sequencing and annotation.</title>
        <authorList>
            <consortium name="The Broad Institute Genomics Platform"/>
            <consortium name="The Broad Institute Genome Sequencing Center for Infectious Disease"/>
            <person name="Wu L."/>
            <person name="Ma J."/>
        </authorList>
    </citation>
    <scope>NUCLEOTIDE SEQUENCE [LARGE SCALE GENOMIC DNA]</scope>
    <source>
        <strain evidence="3">JCM 17978</strain>
    </source>
</reference>
<dbReference type="Pfam" id="PF14060">
    <property type="entry name" value="DUF4252"/>
    <property type="match status" value="1"/>
</dbReference>
<protein>
    <submittedName>
        <fullName evidence="2">DUF4252 domain-containing protein</fullName>
    </submittedName>
</protein>
<dbReference type="Proteomes" id="UP001596162">
    <property type="component" value="Unassembled WGS sequence"/>
</dbReference>
<dbReference type="RefSeq" id="WP_376860665.1">
    <property type="nucleotide sequence ID" value="NZ_JBHSLA010000003.1"/>
</dbReference>
<evidence type="ECO:0000313" key="3">
    <source>
        <dbReference type="Proteomes" id="UP001596162"/>
    </source>
</evidence>
<feature type="chain" id="PRO_5046674454" evidence="1">
    <location>
        <begin position="45"/>
        <end position="211"/>
    </location>
</feature>
<name>A0ABW0C669_9FLAO</name>
<feature type="signal peptide" evidence="1">
    <location>
        <begin position="1"/>
        <end position="44"/>
    </location>
</feature>
<organism evidence="2 3">
    <name type="scientific">Bizionia hallyeonensis</name>
    <dbReference type="NCBI Taxonomy" id="1123757"/>
    <lineage>
        <taxon>Bacteria</taxon>
        <taxon>Pseudomonadati</taxon>
        <taxon>Bacteroidota</taxon>
        <taxon>Flavobacteriia</taxon>
        <taxon>Flavobacteriales</taxon>
        <taxon>Flavobacteriaceae</taxon>
        <taxon>Bizionia</taxon>
    </lineage>
</organism>
<proteinExistence type="predicted"/>
<dbReference type="InterPro" id="IPR025348">
    <property type="entry name" value="DUF4252"/>
</dbReference>